<feature type="region of interest" description="Disordered" evidence="1">
    <location>
        <begin position="511"/>
        <end position="530"/>
    </location>
</feature>
<protein>
    <submittedName>
        <fullName evidence="4">T9SS type A sorting domain-containing protein</fullName>
    </submittedName>
</protein>
<evidence type="ECO:0000313" key="5">
    <source>
        <dbReference type="Proteomes" id="UP000501623"/>
    </source>
</evidence>
<evidence type="ECO:0000256" key="2">
    <source>
        <dbReference type="SAM" id="SignalP"/>
    </source>
</evidence>
<dbReference type="Pfam" id="PF07691">
    <property type="entry name" value="PA14"/>
    <property type="match status" value="1"/>
</dbReference>
<proteinExistence type="predicted"/>
<evidence type="ECO:0000256" key="1">
    <source>
        <dbReference type="SAM" id="MobiDB-lite"/>
    </source>
</evidence>
<dbReference type="CDD" id="cd00161">
    <property type="entry name" value="beta-trefoil_Ricin-like"/>
    <property type="match status" value="1"/>
</dbReference>
<dbReference type="InterPro" id="IPR026444">
    <property type="entry name" value="Secre_tail"/>
</dbReference>
<evidence type="ECO:0000313" key="4">
    <source>
        <dbReference type="EMBL" id="QJX46508.1"/>
    </source>
</evidence>
<evidence type="ECO:0000259" key="3">
    <source>
        <dbReference type="PROSITE" id="PS51820"/>
    </source>
</evidence>
<dbReference type="PROSITE" id="PS51820">
    <property type="entry name" value="PA14"/>
    <property type="match status" value="1"/>
</dbReference>
<feature type="region of interest" description="Disordered" evidence="1">
    <location>
        <begin position="295"/>
        <end position="316"/>
    </location>
</feature>
<dbReference type="InterPro" id="IPR000772">
    <property type="entry name" value="Ricin_B_lectin"/>
</dbReference>
<gene>
    <name evidence="4" type="ORF">HMJ29_05980</name>
</gene>
<feature type="compositionally biased region" description="Polar residues" evidence="1">
    <location>
        <begin position="307"/>
        <end position="316"/>
    </location>
</feature>
<dbReference type="PROSITE" id="PS50231">
    <property type="entry name" value="RICIN_B_LECTIN"/>
    <property type="match status" value="1"/>
</dbReference>
<dbReference type="Pfam" id="PF18962">
    <property type="entry name" value="Por_Secre_tail"/>
    <property type="match status" value="1"/>
</dbReference>
<keyword evidence="5" id="KW-1185">Reference proteome</keyword>
<keyword evidence="2" id="KW-0732">Signal</keyword>
<dbReference type="Proteomes" id="UP000501623">
    <property type="component" value="Chromosome"/>
</dbReference>
<dbReference type="NCBIfam" id="TIGR04183">
    <property type="entry name" value="Por_Secre_tail"/>
    <property type="match status" value="1"/>
</dbReference>
<accession>A0A6M6BF92</accession>
<feature type="region of interest" description="Disordered" evidence="1">
    <location>
        <begin position="213"/>
        <end position="256"/>
    </location>
</feature>
<name>A0A6M6BF92_9BACT</name>
<dbReference type="Gene3D" id="2.80.10.50">
    <property type="match status" value="2"/>
</dbReference>
<sequence>MQKLLFCSILSLSFFGVSSAASAQGLGTGLTALYFNNGTLAGAPVLKRLDPVVEFRWNSGSPAQEVSKDDFSVRWEGLLAVPATGSYKFAVATNEGVRLWVNGKKVIDTWNGKGSVRLDGNTVSLAAGEKTPIKLEYFDEEGDASVILQWMPPGQALQTIPAGDLYPVGSPTTPDPAEAVQAALAAKAAAAQAAHPLAAKNPAPAAPVVATAPATAAPTQTPAAKATPTKTVKSKPVAATTPKESAPKPAAKPTETVAKTPAAQAAATATAIAPGALAGGVFTLKSRATDTPLEVVDDSHPFRGVPTTAQKRNSPPQWRIESAGEGFYRLLVQGSPKVLEVLGSSTSNGTPMSLWSFYSGNNQLWQIEEVGDGYYKLIAKHSRKALTAKDSVNGGIQQWRYKGEPTQQWKIEPAVVEVPKTVLAASKIPGVGANNMSVYPNPSNGVVQMNYTLAETMPLGWVVYDQRGIVVRVSDYRKQAPGQHNQSLDFTSLPAGDYNLHLTVGTVTTSQPLQIRRPKAEPTEVQTAAQ</sequence>
<feature type="signal peptide" evidence="2">
    <location>
        <begin position="1"/>
        <end position="23"/>
    </location>
</feature>
<dbReference type="InterPro" id="IPR035992">
    <property type="entry name" value="Ricin_B-like_lectins"/>
</dbReference>
<dbReference type="SUPFAM" id="SSF50370">
    <property type="entry name" value="Ricin B-like lectins"/>
    <property type="match status" value="1"/>
</dbReference>
<feature type="chain" id="PRO_5026927482" evidence="2">
    <location>
        <begin position="24"/>
        <end position="530"/>
    </location>
</feature>
<dbReference type="InterPro" id="IPR037524">
    <property type="entry name" value="PA14/GLEYA"/>
</dbReference>
<dbReference type="KEGG" id="hts:HMJ29_05980"/>
<dbReference type="EMBL" id="CP053538">
    <property type="protein sequence ID" value="QJX46508.1"/>
    <property type="molecule type" value="Genomic_DNA"/>
</dbReference>
<dbReference type="SMART" id="SM00758">
    <property type="entry name" value="PA14"/>
    <property type="match status" value="1"/>
</dbReference>
<dbReference type="AlphaFoldDB" id="A0A6M6BF92"/>
<dbReference type="RefSeq" id="WP_171590616.1">
    <property type="nucleotide sequence ID" value="NZ_CP053538.1"/>
</dbReference>
<feature type="domain" description="PA14" evidence="3">
    <location>
        <begin position="25"/>
        <end position="164"/>
    </location>
</feature>
<dbReference type="SUPFAM" id="SSF56988">
    <property type="entry name" value="Anthrax protective antigen"/>
    <property type="match status" value="1"/>
</dbReference>
<reference evidence="4 5" key="1">
    <citation type="submission" date="2020-05" db="EMBL/GenBank/DDBJ databases">
        <title>Complete genome sequence of Hymenobacter sp. TS19 in Coasted Sand Dune.</title>
        <authorList>
            <person name="Lee J.-H."/>
            <person name="Jung J.-H."/>
            <person name="Jeong S."/>
            <person name="Zhao L."/>
            <person name="Kim M.-K."/>
            <person name="Seo H.-S."/>
            <person name="Lim S."/>
        </authorList>
    </citation>
    <scope>NUCLEOTIDE SEQUENCE [LARGE SCALE GENOMIC DNA]</scope>
    <source>
        <strain evidence="4 5">TS19</strain>
    </source>
</reference>
<dbReference type="SMART" id="SM00458">
    <property type="entry name" value="RICIN"/>
    <property type="match status" value="1"/>
</dbReference>
<organism evidence="4 5">
    <name type="scientific">Hymenobacter taeanensis</name>
    <dbReference type="NCBI Taxonomy" id="2735321"/>
    <lineage>
        <taxon>Bacteria</taxon>
        <taxon>Pseudomonadati</taxon>
        <taxon>Bacteroidota</taxon>
        <taxon>Cytophagia</taxon>
        <taxon>Cytophagales</taxon>
        <taxon>Hymenobacteraceae</taxon>
        <taxon>Hymenobacter</taxon>
    </lineage>
</organism>
<dbReference type="InterPro" id="IPR011658">
    <property type="entry name" value="PA14_dom"/>
</dbReference>
<dbReference type="Pfam" id="PF14200">
    <property type="entry name" value="RicinB_lectin_2"/>
    <property type="match status" value="2"/>
</dbReference>
<dbReference type="Gene3D" id="3.90.182.10">
    <property type="entry name" value="Toxin - Anthrax Protective Antigen,domain 1"/>
    <property type="match status" value="1"/>
</dbReference>